<dbReference type="GO" id="GO:0006646">
    <property type="term" value="P:phosphatidylethanolamine biosynthetic process"/>
    <property type="evidence" value="ECO:0007669"/>
    <property type="project" value="TreeGrafter"/>
</dbReference>
<dbReference type="eggNOG" id="COG0688">
    <property type="taxonomic scope" value="Bacteria"/>
</dbReference>
<dbReference type="PANTHER" id="PTHR10067:SF6">
    <property type="entry name" value="PHOSPHATIDYLSERINE DECARBOXYLASE PROENZYME, MITOCHONDRIAL"/>
    <property type="match status" value="1"/>
</dbReference>
<keyword evidence="6" id="KW-1185">Reference proteome</keyword>
<protein>
    <submittedName>
        <fullName evidence="5">Phosphatidylserine decarboxylase</fullName>
    </submittedName>
</protein>
<evidence type="ECO:0000256" key="4">
    <source>
        <dbReference type="ARBA" id="ARBA00023317"/>
    </source>
</evidence>
<dbReference type="AlphaFoldDB" id="L8K1Q2"/>
<dbReference type="STRING" id="1237149.C900_00023"/>
<keyword evidence="4" id="KW-0670">Pyruvate</keyword>
<keyword evidence="1" id="KW-0210">Decarboxylase</keyword>
<evidence type="ECO:0000256" key="1">
    <source>
        <dbReference type="ARBA" id="ARBA00022793"/>
    </source>
</evidence>
<dbReference type="EMBL" id="AMZN01000001">
    <property type="protein sequence ID" value="ELR73859.1"/>
    <property type="molecule type" value="Genomic_DNA"/>
</dbReference>
<dbReference type="GO" id="GO:0004609">
    <property type="term" value="F:phosphatidylserine decarboxylase activity"/>
    <property type="evidence" value="ECO:0007669"/>
    <property type="project" value="InterPro"/>
</dbReference>
<dbReference type="OrthoDB" id="9802030at2"/>
<accession>L8K1Q2</accession>
<dbReference type="Pfam" id="PF02666">
    <property type="entry name" value="PS_Dcarbxylase"/>
    <property type="match status" value="1"/>
</dbReference>
<dbReference type="InterPro" id="IPR003817">
    <property type="entry name" value="PS_Dcarbxylase"/>
</dbReference>
<evidence type="ECO:0000256" key="3">
    <source>
        <dbReference type="ARBA" id="ARBA00023239"/>
    </source>
</evidence>
<comment type="caution">
    <text evidence="5">The sequence shown here is derived from an EMBL/GenBank/DDBJ whole genome shotgun (WGS) entry which is preliminary data.</text>
</comment>
<proteinExistence type="predicted"/>
<dbReference type="Proteomes" id="UP000011135">
    <property type="component" value="Unassembled WGS sequence"/>
</dbReference>
<gene>
    <name evidence="5" type="ORF">C900_00023</name>
</gene>
<dbReference type="PANTHER" id="PTHR10067">
    <property type="entry name" value="PHOSPHATIDYLSERINE DECARBOXYLASE"/>
    <property type="match status" value="1"/>
</dbReference>
<organism evidence="5 6">
    <name type="scientific">Fulvivirga imtechensis AK7</name>
    <dbReference type="NCBI Taxonomy" id="1237149"/>
    <lineage>
        <taxon>Bacteria</taxon>
        <taxon>Pseudomonadati</taxon>
        <taxon>Bacteroidota</taxon>
        <taxon>Cytophagia</taxon>
        <taxon>Cytophagales</taxon>
        <taxon>Fulvivirgaceae</taxon>
        <taxon>Fulvivirga</taxon>
    </lineage>
</organism>
<keyword evidence="2" id="KW-0865">Zymogen</keyword>
<keyword evidence="3" id="KW-0456">Lyase</keyword>
<name>L8K1Q2_9BACT</name>
<evidence type="ECO:0000313" key="6">
    <source>
        <dbReference type="Proteomes" id="UP000011135"/>
    </source>
</evidence>
<evidence type="ECO:0000256" key="2">
    <source>
        <dbReference type="ARBA" id="ARBA00023145"/>
    </source>
</evidence>
<dbReference type="RefSeq" id="WP_009577452.1">
    <property type="nucleotide sequence ID" value="NZ_AMZN01000001.1"/>
</dbReference>
<evidence type="ECO:0000313" key="5">
    <source>
        <dbReference type="EMBL" id="ELR73859.1"/>
    </source>
</evidence>
<reference evidence="5 6" key="1">
    <citation type="submission" date="2012-12" db="EMBL/GenBank/DDBJ databases">
        <title>Genome assembly of Fulvivirga imtechensis AK7.</title>
        <authorList>
            <person name="Nupur N."/>
            <person name="Khatri I."/>
            <person name="Kumar R."/>
            <person name="Subramanian S."/>
            <person name="Pinnaka A."/>
        </authorList>
    </citation>
    <scope>NUCLEOTIDE SEQUENCE [LARGE SCALE GENOMIC DNA]</scope>
    <source>
        <strain evidence="5 6">AK7</strain>
    </source>
</reference>
<sequence length="318" mass="36197">MGTSPGAGARVLGFLNIEMYIVDHQQPVIGLKTSSRVIPLPLHHVYRKNISIINSYLNMVLYRFISLHIWGQLPALWQKMISSVYARVYNHAFTRFIIKPYCRFNGLTKEYLSQFQSESGNANYSSFQDFFTRVYKKGPITDEPYIWPCEGLLCDYGRVDELPAINVKGDIRLIHHIFGNLGKDIPGHYFFSNVFLHNNNYHRIHSPVNCIVEKIERIPGELILLRPWVYKKDPSLPALRNERVNLQLTDDLGRPWHLSIVGGPAVGTIVLDLQIKPGASMNVADEIGKFLLGSTCCMASPESTVRQKGDQVFMGLKY</sequence>